<dbReference type="Proteomes" id="UP000275846">
    <property type="component" value="Unassembled WGS sequence"/>
</dbReference>
<evidence type="ECO:0000313" key="2">
    <source>
        <dbReference type="Proteomes" id="UP000275846"/>
    </source>
</evidence>
<protein>
    <submittedName>
        <fullName evidence="3">BTB_2 domain-containing protein</fullName>
    </submittedName>
</protein>
<organism evidence="3">
    <name type="scientific">Schistocephalus solidus</name>
    <name type="common">Tapeworm</name>
    <dbReference type="NCBI Taxonomy" id="70667"/>
    <lineage>
        <taxon>Eukaryota</taxon>
        <taxon>Metazoa</taxon>
        <taxon>Spiralia</taxon>
        <taxon>Lophotrochozoa</taxon>
        <taxon>Platyhelminthes</taxon>
        <taxon>Cestoda</taxon>
        <taxon>Eucestoda</taxon>
        <taxon>Diphyllobothriidea</taxon>
        <taxon>Diphyllobothriidae</taxon>
        <taxon>Schistocephalus</taxon>
    </lineage>
</organism>
<keyword evidence="2" id="KW-1185">Reference proteome</keyword>
<evidence type="ECO:0000313" key="1">
    <source>
        <dbReference type="EMBL" id="VDL85409.1"/>
    </source>
</evidence>
<accession>A0A183S7X0</accession>
<proteinExistence type="predicted"/>
<evidence type="ECO:0000313" key="3">
    <source>
        <dbReference type="WBParaSite" id="SSLN_0000033501-mRNA-1"/>
    </source>
</evidence>
<dbReference type="AlphaFoldDB" id="A0A183S7X0"/>
<reference evidence="1 2" key="2">
    <citation type="submission" date="2018-11" db="EMBL/GenBank/DDBJ databases">
        <authorList>
            <consortium name="Pathogen Informatics"/>
        </authorList>
    </citation>
    <scope>NUCLEOTIDE SEQUENCE [LARGE SCALE GENOMIC DNA]</scope>
    <source>
        <strain evidence="1 2">NST_G2</strain>
    </source>
</reference>
<name>A0A183S7X0_SCHSO</name>
<dbReference type="EMBL" id="UYSU01000201">
    <property type="protein sequence ID" value="VDL85409.1"/>
    <property type="molecule type" value="Genomic_DNA"/>
</dbReference>
<sequence>MFAMVAQDGAGTGGLPIHRLFKIHPGFSMDENVQKCQLVPEFHLQPELNVRENRIQAVTKFLDHFPLDDDKGIVHIPRPEFRFVVCENQGLYFLENCLCDEAR</sequence>
<gene>
    <name evidence="1" type="ORF">SSLN_LOCUS318</name>
</gene>
<dbReference type="WBParaSite" id="SSLN_0000033501-mRNA-1">
    <property type="protein sequence ID" value="SSLN_0000033501-mRNA-1"/>
    <property type="gene ID" value="SSLN_0000033501"/>
</dbReference>
<reference evidence="3" key="1">
    <citation type="submission" date="2016-06" db="UniProtKB">
        <authorList>
            <consortium name="WormBaseParasite"/>
        </authorList>
    </citation>
    <scope>IDENTIFICATION</scope>
</reference>